<dbReference type="SUPFAM" id="SSF52540">
    <property type="entry name" value="P-loop containing nucleoside triphosphate hydrolases"/>
    <property type="match status" value="1"/>
</dbReference>
<dbReference type="KEGG" id="rpla:A4Z71_01315"/>
<protein>
    <recommendedName>
        <fullName evidence="2">Bacterial type II secretion system protein E domain-containing protein</fullName>
    </recommendedName>
</protein>
<dbReference type="EMBL" id="CP015208">
    <property type="protein sequence ID" value="AOY55676.1"/>
    <property type="molecule type" value="Genomic_DNA"/>
</dbReference>
<evidence type="ECO:0000313" key="4">
    <source>
        <dbReference type="Proteomes" id="UP000243784"/>
    </source>
</evidence>
<sequence length="301" mass="32677">MLYVLESKLGDLLRQPGVTDLLVNSHREIYLGRSTRPLEKVDSPFESESELAQLAQSWAAGSGKNLDQAHPFADIIAEKFRIHAVLGSACSSSTRLSIRVHAERQFALDELVSLGSLTAEQATFLRAIVKRRESFLISGATGSGKTTLLRAMLMEATSDRILALEDNSELQIQSGHFVSLTTRTANVEDKGAIGLDRLLHEALRMRPDRLVIGEVRSGELLTLLSALNTGHQGAGATIHANSLSALPARLEAIAALAKLPIDQLGRLVSSAFAWCIQLENHQIVEIGKFGDTELAVQSVWP</sequence>
<evidence type="ECO:0000259" key="2">
    <source>
        <dbReference type="Pfam" id="PF00437"/>
    </source>
</evidence>
<organism evidence="3 4">
    <name type="scientific">Candidatus Rhodoluna planktonica</name>
    <dbReference type="NCBI Taxonomy" id="535712"/>
    <lineage>
        <taxon>Bacteria</taxon>
        <taxon>Bacillati</taxon>
        <taxon>Actinomycetota</taxon>
        <taxon>Actinomycetes</taxon>
        <taxon>Micrococcales</taxon>
        <taxon>Microbacteriaceae</taxon>
        <taxon>Luna cluster</taxon>
        <taxon>Luna-1 subcluster</taxon>
        <taxon>Rhodoluna</taxon>
    </lineage>
</organism>
<accession>A0A1D9DXZ7</accession>
<dbReference type="Proteomes" id="UP000243784">
    <property type="component" value="Chromosome"/>
</dbReference>
<name>A0A1D9DXZ7_9MICO</name>
<keyword evidence="4" id="KW-1185">Reference proteome</keyword>
<evidence type="ECO:0000256" key="1">
    <source>
        <dbReference type="ARBA" id="ARBA00006611"/>
    </source>
</evidence>
<evidence type="ECO:0000313" key="3">
    <source>
        <dbReference type="EMBL" id="AOY55676.1"/>
    </source>
</evidence>
<dbReference type="OrthoDB" id="9810761at2"/>
<dbReference type="PANTHER" id="PTHR30486">
    <property type="entry name" value="TWITCHING MOTILITY PROTEIN PILT"/>
    <property type="match status" value="1"/>
</dbReference>
<dbReference type="Pfam" id="PF00437">
    <property type="entry name" value="T2SSE"/>
    <property type="match status" value="1"/>
</dbReference>
<dbReference type="InterPro" id="IPR050921">
    <property type="entry name" value="T4SS_GSP_E_ATPase"/>
</dbReference>
<dbReference type="Gene3D" id="3.30.450.370">
    <property type="match status" value="1"/>
</dbReference>
<feature type="domain" description="Bacterial type II secretion system protein E" evidence="2">
    <location>
        <begin position="92"/>
        <end position="258"/>
    </location>
</feature>
<dbReference type="InterPro" id="IPR027417">
    <property type="entry name" value="P-loop_NTPase"/>
</dbReference>
<dbReference type="InterPro" id="IPR001482">
    <property type="entry name" value="T2SS/T4SS_dom"/>
</dbReference>
<dbReference type="PANTHER" id="PTHR30486:SF6">
    <property type="entry name" value="TYPE IV PILUS RETRACTATION ATPASE PILT"/>
    <property type="match status" value="1"/>
</dbReference>
<dbReference type="AlphaFoldDB" id="A0A1D9DXZ7"/>
<dbReference type="CDD" id="cd01130">
    <property type="entry name" value="VirB11-like_ATPase"/>
    <property type="match status" value="1"/>
</dbReference>
<reference evidence="3 4" key="1">
    <citation type="journal article" date="2016" name="Biochim. Biophys. Acta">
        <title>Photochemical characterization of actinorhodopsin and its functional existence in the natural host.</title>
        <authorList>
            <person name="Nakamura S."/>
            <person name="Kikukawa T."/>
            <person name="Tamogami J."/>
            <person name="Kamiya M."/>
            <person name="Aizawa T."/>
            <person name="Hahn M.W."/>
            <person name="Ihara K."/>
            <person name="Kamo N."/>
            <person name="Demura M."/>
        </authorList>
    </citation>
    <scope>NUCLEOTIDE SEQUENCE [LARGE SCALE GENOMIC DNA]</scope>
    <source>
        <strain evidence="3 4">MWH-Dar1</strain>
    </source>
</reference>
<dbReference type="STRING" id="535712.A4Z71_01315"/>
<dbReference type="RefSeq" id="WP_070954187.1">
    <property type="nucleotide sequence ID" value="NZ_CP015208.1"/>
</dbReference>
<proteinExistence type="inferred from homology"/>
<gene>
    <name evidence="3" type="ORF">A4Z71_01315</name>
</gene>
<comment type="similarity">
    <text evidence="1">Belongs to the GSP E family.</text>
</comment>
<dbReference type="Gene3D" id="3.40.50.300">
    <property type="entry name" value="P-loop containing nucleotide triphosphate hydrolases"/>
    <property type="match status" value="1"/>
</dbReference>
<dbReference type="GO" id="GO:0016887">
    <property type="term" value="F:ATP hydrolysis activity"/>
    <property type="evidence" value="ECO:0007669"/>
    <property type="project" value="InterPro"/>
</dbReference>